<protein>
    <submittedName>
        <fullName evidence="2">Uncharacterized protein</fullName>
    </submittedName>
</protein>
<dbReference type="AlphaFoldDB" id="A0A7W5A713"/>
<evidence type="ECO:0000313" key="2">
    <source>
        <dbReference type="EMBL" id="MBB3090772.1"/>
    </source>
</evidence>
<keyword evidence="1" id="KW-0472">Membrane</keyword>
<evidence type="ECO:0000313" key="3">
    <source>
        <dbReference type="Proteomes" id="UP000577707"/>
    </source>
</evidence>
<organism evidence="2 3">
    <name type="scientific">Nocardioides albus</name>
    <dbReference type="NCBI Taxonomy" id="1841"/>
    <lineage>
        <taxon>Bacteria</taxon>
        <taxon>Bacillati</taxon>
        <taxon>Actinomycetota</taxon>
        <taxon>Actinomycetes</taxon>
        <taxon>Propionibacteriales</taxon>
        <taxon>Nocardioidaceae</taxon>
        <taxon>Nocardioides</taxon>
    </lineage>
</organism>
<accession>A0A7W5A713</accession>
<dbReference type="RefSeq" id="WP_183548130.1">
    <property type="nucleotide sequence ID" value="NZ_BMQT01000010.1"/>
</dbReference>
<evidence type="ECO:0000256" key="1">
    <source>
        <dbReference type="SAM" id="Phobius"/>
    </source>
</evidence>
<feature type="transmembrane region" description="Helical" evidence="1">
    <location>
        <begin position="6"/>
        <end position="25"/>
    </location>
</feature>
<dbReference type="Proteomes" id="UP000577707">
    <property type="component" value="Unassembled WGS sequence"/>
</dbReference>
<keyword evidence="3" id="KW-1185">Reference proteome</keyword>
<comment type="caution">
    <text evidence="2">The sequence shown here is derived from an EMBL/GenBank/DDBJ whole genome shotgun (WGS) entry which is preliminary data.</text>
</comment>
<keyword evidence="1" id="KW-0812">Transmembrane</keyword>
<proteinExistence type="predicted"/>
<sequence>MEWVEPIVSAILGAVLGAGLGAGITRFTMRRNAQRSEQGRVREEARQRLAAAIRLYHAQVATARTPSTPRTSMEPNPFSFESRLGFAREVESELVHLDARNSHIMRGYLERLVGPVRARMGKRLAYVPVEQHTAMMQTEAFMESARSMSESEINDSGLLGIAGEAGPSHADEIRARDEAAAVLAEMARSLNAHG</sequence>
<gene>
    <name evidence="2" type="ORF">FHS12_003734</name>
</gene>
<name>A0A7W5A713_9ACTN</name>
<keyword evidence="1" id="KW-1133">Transmembrane helix</keyword>
<reference evidence="2 3" key="1">
    <citation type="submission" date="2020-08" db="EMBL/GenBank/DDBJ databases">
        <title>Genomic Encyclopedia of Type Strains, Phase III (KMG-III): the genomes of soil and plant-associated and newly described type strains.</title>
        <authorList>
            <person name="Whitman W."/>
        </authorList>
    </citation>
    <scope>NUCLEOTIDE SEQUENCE [LARGE SCALE GENOMIC DNA]</scope>
    <source>
        <strain evidence="2 3">CECT 3302</strain>
    </source>
</reference>
<dbReference type="EMBL" id="JACHXG010000008">
    <property type="protein sequence ID" value="MBB3090772.1"/>
    <property type="molecule type" value="Genomic_DNA"/>
</dbReference>